<comment type="subcellular location">
    <subcellularLocation>
        <location evidence="1">Nucleus</location>
    </subcellularLocation>
</comment>
<feature type="compositionally biased region" description="Acidic residues" evidence="2">
    <location>
        <begin position="234"/>
        <end position="256"/>
    </location>
</feature>
<dbReference type="PANTHER" id="PTHR13271:SF142">
    <property type="entry name" value="RIBOSOMAL LYSINE N-METHYLTRANSFERASE 4"/>
    <property type="match status" value="1"/>
</dbReference>
<dbReference type="GeneID" id="80873798"/>
<dbReference type="SUPFAM" id="SSF82199">
    <property type="entry name" value="SET domain"/>
    <property type="match status" value="1"/>
</dbReference>
<protein>
    <recommendedName>
        <fullName evidence="1">Ribosomal lysine N-methyltransferase 4</fullName>
        <ecNumber evidence="1">2.1.1.-</ecNumber>
    </recommendedName>
</protein>
<dbReference type="RefSeq" id="XP_056035969.1">
    <property type="nucleotide sequence ID" value="XM_056179109.1"/>
</dbReference>
<keyword evidence="5" id="KW-1185">Reference proteome</keyword>
<dbReference type="InterPro" id="IPR050600">
    <property type="entry name" value="SETD3_SETD6_MTase"/>
</dbReference>
<evidence type="ECO:0000313" key="4">
    <source>
        <dbReference type="EMBL" id="WBW71726.1"/>
    </source>
</evidence>
<evidence type="ECO:0000256" key="1">
    <source>
        <dbReference type="PIRNR" id="PIRNR011771"/>
    </source>
</evidence>
<dbReference type="Gene3D" id="3.90.1410.10">
    <property type="entry name" value="set domain protein methyltransferase, domain 1"/>
    <property type="match status" value="1"/>
</dbReference>
<dbReference type="InterPro" id="IPR046341">
    <property type="entry name" value="SET_dom_sf"/>
</dbReference>
<dbReference type="GO" id="GO:0005634">
    <property type="term" value="C:nucleus"/>
    <property type="evidence" value="ECO:0007669"/>
    <property type="project" value="UniProtKB-SubCell"/>
</dbReference>
<dbReference type="GO" id="GO:0032259">
    <property type="term" value="P:methylation"/>
    <property type="evidence" value="ECO:0007669"/>
    <property type="project" value="UniProtKB-KW"/>
</dbReference>
<feature type="compositionally biased region" description="Basic and acidic residues" evidence="2">
    <location>
        <begin position="194"/>
        <end position="233"/>
    </location>
</feature>
<dbReference type="KEGG" id="som:SOMG_00315"/>
<keyword evidence="1" id="KW-0808">Transferase</keyword>
<dbReference type="EC" id="2.1.1.-" evidence="1"/>
<proteinExistence type="inferred from homology"/>
<dbReference type="PANTHER" id="PTHR13271">
    <property type="entry name" value="UNCHARACTERIZED PUTATIVE METHYLTRANSFERASE"/>
    <property type="match status" value="1"/>
</dbReference>
<keyword evidence="1" id="KW-0949">S-adenosyl-L-methionine</keyword>
<dbReference type="EMBL" id="CP115611">
    <property type="protein sequence ID" value="WBW71726.1"/>
    <property type="molecule type" value="Genomic_DNA"/>
</dbReference>
<evidence type="ECO:0000313" key="5">
    <source>
        <dbReference type="Proteomes" id="UP001212411"/>
    </source>
</evidence>
<dbReference type="PROSITE" id="PS50280">
    <property type="entry name" value="SET"/>
    <property type="match status" value="1"/>
</dbReference>
<feature type="region of interest" description="Disordered" evidence="2">
    <location>
        <begin position="194"/>
        <end position="256"/>
    </location>
</feature>
<dbReference type="InterPro" id="IPR011383">
    <property type="entry name" value="N-lys_methylase_SETD6"/>
</dbReference>
<comment type="function">
    <text evidence="1">S-adenosyl-L-methionine-dependent protein-lysine N-methyltransferase that monomethylates 60S ribosomal protein L42.</text>
</comment>
<dbReference type="GO" id="GO:0016279">
    <property type="term" value="F:protein-lysine N-methyltransferase activity"/>
    <property type="evidence" value="ECO:0007669"/>
    <property type="project" value="UniProtKB-UniRule"/>
</dbReference>
<evidence type="ECO:0000259" key="3">
    <source>
        <dbReference type="PROSITE" id="PS50280"/>
    </source>
</evidence>
<accession>A0AAE9W8N0</accession>
<comment type="similarity">
    <text evidence="1">Belongs to the class V-like SAM-binding methyltransferase superfamily. Histone-lysine methyltransferase family. SETD6 subfamily.</text>
</comment>
<gene>
    <name evidence="4" type="primary">set13</name>
    <name evidence="4" type="ORF">SOMG_00315</name>
</gene>
<evidence type="ECO:0000256" key="2">
    <source>
        <dbReference type="SAM" id="MobiDB-lite"/>
    </source>
</evidence>
<organism evidence="4 5">
    <name type="scientific">Schizosaccharomyces osmophilus</name>
    <dbReference type="NCBI Taxonomy" id="2545709"/>
    <lineage>
        <taxon>Eukaryota</taxon>
        <taxon>Fungi</taxon>
        <taxon>Dikarya</taxon>
        <taxon>Ascomycota</taxon>
        <taxon>Taphrinomycotina</taxon>
        <taxon>Schizosaccharomycetes</taxon>
        <taxon>Schizosaccharomycetales</taxon>
        <taxon>Schizosaccharomycetaceae</taxon>
        <taxon>Schizosaccharomyces</taxon>
    </lineage>
</organism>
<dbReference type="InterPro" id="IPR001214">
    <property type="entry name" value="SET_dom"/>
</dbReference>
<dbReference type="Pfam" id="PF00856">
    <property type="entry name" value="SET"/>
    <property type="match status" value="1"/>
</dbReference>
<keyword evidence="1 4" id="KW-0489">Methyltransferase</keyword>
<name>A0AAE9W8N0_9SCHI</name>
<reference evidence="4 5" key="1">
    <citation type="journal article" date="2023" name="G3 (Bethesda)">
        <title>A high-quality reference genome for the fission yeast Schizosaccharomyces osmophilus.</title>
        <authorList>
            <person name="Jia G.S."/>
            <person name="Zhang W.C."/>
            <person name="Liang Y."/>
            <person name="Liu X.H."/>
            <person name="Rhind N."/>
            <person name="Pidoux A."/>
            <person name="Brysch-Herzberg M."/>
            <person name="Du L.L."/>
        </authorList>
    </citation>
    <scope>NUCLEOTIDE SEQUENCE [LARGE SCALE GENOMIC DNA]</scope>
    <source>
        <strain evidence="4 5">CBS 15793</strain>
    </source>
</reference>
<keyword evidence="1" id="KW-0539">Nucleus</keyword>
<dbReference type="AlphaFoldDB" id="A0AAE9W8N0"/>
<dbReference type="PIRSF" id="PIRSF011771">
    <property type="entry name" value="RMS1_SET"/>
    <property type="match status" value="1"/>
</dbReference>
<dbReference type="Proteomes" id="UP001212411">
    <property type="component" value="Chromosome 1"/>
</dbReference>
<feature type="domain" description="SET" evidence="3">
    <location>
        <begin position="28"/>
        <end position="305"/>
    </location>
</feature>
<sequence length="473" mass="55040">MQWYLKNLYFGIHMLKWAVEKNGYTISEKLELKDLQSVHPSLGIGFVAAQDIKEDEELVTFSKKNVLCLSNSELTKIPEVIDLPGWAALLLTMAYENSKPDSFWRPYLDVFPSRDRITSPFFWEEVKKKELLSGTVLESNQDYKEIDNLWKHSIEPIKQQYPDLFSNVNFEEYARMAAVMLAYSFDTKKPVRKEEKDESKKISGEASTSKEVEDAKGVSSLEQREDGVPKKKEEEEEEEDSEAEDSDVESEYDPEEFEKSMCPVADMFNGDDELCNIRLYDLEDRLTMIACRDIKAGEQVWNTYGEIDNSELFRKYGFTKPKGTPYDFVLIKGEDWLSEYFKKIGQEEVEERLELLLYKEILSNPEGDVTFSEGDLDFTGICLSFVIMEKKGKVSHIPKKSEIQPKHYRKLLKIIENHLRMYPELQEPKTLDEENAMVLVNKEKDILQSLYNNVKDNLAQKAPSKRRKTEEED</sequence>